<evidence type="ECO:0000256" key="5">
    <source>
        <dbReference type="SAM" id="MobiDB-lite"/>
    </source>
</evidence>
<organism evidence="8 9">
    <name type="scientific">Prunus dulcis</name>
    <name type="common">Almond</name>
    <name type="synonym">Amygdalus dulcis</name>
    <dbReference type="NCBI Taxonomy" id="3755"/>
    <lineage>
        <taxon>Eukaryota</taxon>
        <taxon>Viridiplantae</taxon>
        <taxon>Streptophyta</taxon>
        <taxon>Embryophyta</taxon>
        <taxon>Tracheophyta</taxon>
        <taxon>Spermatophyta</taxon>
        <taxon>Magnoliopsida</taxon>
        <taxon>eudicotyledons</taxon>
        <taxon>Gunneridae</taxon>
        <taxon>Pentapetalae</taxon>
        <taxon>rosids</taxon>
        <taxon>fabids</taxon>
        <taxon>Rosales</taxon>
        <taxon>Rosaceae</taxon>
        <taxon>Amygdaloideae</taxon>
        <taxon>Amygdaleae</taxon>
        <taxon>Prunus</taxon>
    </lineage>
</organism>
<dbReference type="Proteomes" id="UP000327085">
    <property type="component" value="Chromosome 3"/>
</dbReference>
<dbReference type="EMBL" id="CABIKO010000077">
    <property type="protein sequence ID" value="VVA23977.1"/>
    <property type="molecule type" value="Genomic_DNA"/>
</dbReference>
<dbReference type="FunFam" id="1.10.10.60:FF:000001">
    <property type="entry name" value="MYB-related transcription factor"/>
    <property type="match status" value="1"/>
</dbReference>
<dbReference type="Gene3D" id="1.10.10.60">
    <property type="entry name" value="Homeodomain-like"/>
    <property type="match status" value="2"/>
</dbReference>
<evidence type="ECO:0000313" key="9">
    <source>
        <dbReference type="Proteomes" id="UP000327085"/>
    </source>
</evidence>
<dbReference type="InterPro" id="IPR001005">
    <property type="entry name" value="SANT/Myb"/>
</dbReference>
<dbReference type="SUPFAM" id="SSF46689">
    <property type="entry name" value="Homeodomain-like"/>
    <property type="match status" value="1"/>
</dbReference>
<dbReference type="CDD" id="cd00167">
    <property type="entry name" value="SANT"/>
    <property type="match status" value="2"/>
</dbReference>
<dbReference type="Pfam" id="PF00249">
    <property type="entry name" value="Myb_DNA-binding"/>
    <property type="match status" value="2"/>
</dbReference>
<feature type="domain" description="Myb-like" evidence="6">
    <location>
        <begin position="10"/>
        <end position="62"/>
    </location>
</feature>
<sequence>MGRSPCCSKDEGLNRGAWTGMEDKILREYIRVHGEGKWRNLPKRAGLKRCGKSCRLRWLNYLRPDIKRGNITRDEEELIIRLHKLLGNRWSLIAGRLPGRTDNEIKNYWNTTIGKKIQGHPFSDGNHKPPKQTQEYPKPTQPPKVDTNSCTKVVRTKASRCTKVFIPQEAQNLDDQIRDDNDHVSNNAPLVAVDQVTDQVAGIEEPLSPIFPLDEENSSCEFMVDFKVDENFLSDFLNVDFSELYNNGNDEGGSVASATTCDKVPDFQSSSMVPVVDYELDWLIDNIQLINNNKN</sequence>
<gene>
    <name evidence="8" type="ORF">ALMOND_2B032128</name>
</gene>
<proteinExistence type="predicted"/>
<feature type="domain" description="HTH myb-type" evidence="7">
    <location>
        <begin position="10"/>
        <end position="62"/>
    </location>
</feature>
<protein>
    <submittedName>
        <fullName evidence="8">PREDICTED: mRNAion</fullName>
    </submittedName>
</protein>
<dbReference type="PROSITE" id="PS50090">
    <property type="entry name" value="MYB_LIKE"/>
    <property type="match status" value="2"/>
</dbReference>
<name>A0A5E4F7S2_PRUDU</name>
<dbReference type="InterPro" id="IPR017930">
    <property type="entry name" value="Myb_dom"/>
</dbReference>
<dbReference type="GO" id="GO:0003677">
    <property type="term" value="F:DNA binding"/>
    <property type="evidence" value="ECO:0007669"/>
    <property type="project" value="UniProtKB-KW"/>
</dbReference>
<dbReference type="Gramene" id="VVA23977">
    <property type="protein sequence ID" value="VVA23977"/>
    <property type="gene ID" value="Prudul26B032128"/>
</dbReference>
<evidence type="ECO:0000256" key="4">
    <source>
        <dbReference type="ARBA" id="ARBA00023242"/>
    </source>
</evidence>
<keyword evidence="4" id="KW-0539">Nucleus</keyword>
<dbReference type="InterPro" id="IPR015495">
    <property type="entry name" value="Myb_TF_plants"/>
</dbReference>
<dbReference type="InParanoid" id="A0A5E4F7S2"/>
<dbReference type="PANTHER" id="PTHR47999">
    <property type="entry name" value="TRANSCRIPTION FACTOR MYB8-RELATED-RELATED"/>
    <property type="match status" value="1"/>
</dbReference>
<evidence type="ECO:0000256" key="2">
    <source>
        <dbReference type="ARBA" id="ARBA00022737"/>
    </source>
</evidence>
<dbReference type="FunCoup" id="A0A5E4F7S2">
    <property type="interactions" value="1"/>
</dbReference>
<keyword evidence="2" id="KW-0677">Repeat</keyword>
<dbReference type="SMART" id="SM00717">
    <property type="entry name" value="SANT"/>
    <property type="match status" value="2"/>
</dbReference>
<dbReference type="PANTHER" id="PTHR47999:SF86">
    <property type="entry name" value="MYB-RELATED PROTEIN MYB4-LIKE"/>
    <property type="match status" value="1"/>
</dbReference>
<feature type="region of interest" description="Disordered" evidence="5">
    <location>
        <begin position="116"/>
        <end position="147"/>
    </location>
</feature>
<keyword evidence="3" id="KW-0238">DNA-binding</keyword>
<accession>A0A5E4F7S2</accession>
<dbReference type="InterPro" id="IPR009057">
    <property type="entry name" value="Homeodomain-like_sf"/>
</dbReference>
<feature type="domain" description="Myb-like" evidence="6">
    <location>
        <begin position="63"/>
        <end position="113"/>
    </location>
</feature>
<evidence type="ECO:0000256" key="1">
    <source>
        <dbReference type="ARBA" id="ARBA00004123"/>
    </source>
</evidence>
<dbReference type="PROSITE" id="PS51294">
    <property type="entry name" value="HTH_MYB"/>
    <property type="match status" value="2"/>
</dbReference>
<comment type="subcellular location">
    <subcellularLocation>
        <location evidence="1">Nucleus</location>
    </subcellularLocation>
</comment>
<dbReference type="OMA" id="GKKIQGH"/>
<evidence type="ECO:0000259" key="7">
    <source>
        <dbReference type="PROSITE" id="PS51294"/>
    </source>
</evidence>
<evidence type="ECO:0000256" key="3">
    <source>
        <dbReference type="ARBA" id="ARBA00023125"/>
    </source>
</evidence>
<feature type="domain" description="HTH myb-type" evidence="7">
    <location>
        <begin position="63"/>
        <end position="117"/>
    </location>
</feature>
<evidence type="ECO:0000259" key="6">
    <source>
        <dbReference type="PROSITE" id="PS50090"/>
    </source>
</evidence>
<dbReference type="GO" id="GO:0005634">
    <property type="term" value="C:nucleus"/>
    <property type="evidence" value="ECO:0007669"/>
    <property type="project" value="UniProtKB-SubCell"/>
</dbReference>
<dbReference type="AlphaFoldDB" id="A0A5E4F7S2"/>
<reference evidence="9" key="1">
    <citation type="journal article" date="2020" name="Plant J.">
        <title>Transposons played a major role in the diversification between the closely related almond and peach genomes: results from the almond genome sequence.</title>
        <authorList>
            <person name="Alioto T."/>
            <person name="Alexiou K.G."/>
            <person name="Bardil A."/>
            <person name="Barteri F."/>
            <person name="Castanera R."/>
            <person name="Cruz F."/>
            <person name="Dhingra A."/>
            <person name="Duval H."/>
            <person name="Fernandez I Marti A."/>
            <person name="Frias L."/>
            <person name="Galan B."/>
            <person name="Garcia J.L."/>
            <person name="Howad W."/>
            <person name="Gomez-Garrido J."/>
            <person name="Gut M."/>
            <person name="Julca I."/>
            <person name="Morata J."/>
            <person name="Puigdomenech P."/>
            <person name="Ribeca P."/>
            <person name="Rubio Cabetas M.J."/>
            <person name="Vlasova A."/>
            <person name="Wirthensohn M."/>
            <person name="Garcia-Mas J."/>
            <person name="Gabaldon T."/>
            <person name="Casacuberta J.M."/>
            <person name="Arus P."/>
        </authorList>
    </citation>
    <scope>NUCLEOTIDE SEQUENCE [LARGE SCALE GENOMIC DNA]</scope>
    <source>
        <strain evidence="9">cv. Texas</strain>
    </source>
</reference>
<evidence type="ECO:0000313" key="8">
    <source>
        <dbReference type="EMBL" id="VVA23977.1"/>
    </source>
</evidence>